<feature type="binding site" evidence="9">
    <location>
        <position position="258"/>
    </location>
    <ligand>
        <name>substrate</name>
    </ligand>
</feature>
<dbReference type="EMBL" id="VCIW01000002">
    <property type="protein sequence ID" value="TLS53476.1"/>
    <property type="molecule type" value="Genomic_DNA"/>
</dbReference>
<dbReference type="InterPro" id="IPR014026">
    <property type="entry name" value="UDP-Glc/GDP-Man_DH_dimer"/>
</dbReference>
<proteinExistence type="inferred from homology"/>
<dbReference type="SUPFAM" id="SSF48179">
    <property type="entry name" value="6-phosphogluconate dehydrogenase C-terminal domain-like"/>
    <property type="match status" value="1"/>
</dbReference>
<evidence type="ECO:0000256" key="3">
    <source>
        <dbReference type="ARBA" id="ARBA00012954"/>
    </source>
</evidence>
<dbReference type="GO" id="GO:0051287">
    <property type="term" value="F:NAD binding"/>
    <property type="evidence" value="ECO:0007669"/>
    <property type="project" value="InterPro"/>
</dbReference>
<dbReference type="GO" id="GO:0006065">
    <property type="term" value="P:UDP-glucuronate biosynthetic process"/>
    <property type="evidence" value="ECO:0007669"/>
    <property type="project" value="UniProtKB-UniPathway"/>
</dbReference>
<sequence>MRGVYGEGRPEGAAVEAADREGAGRDLRFGYGVRGAGAGTTGGAAIVWRRRRSVNITVIGSGYVGTTTALVLAKLGHQVIGYDVDASKVERLNRGELPFREPGLEELLHELLQDGKIVFTADGRTAVTSSQLLMISVGTPSAADGNADLKYLTSAIDTIAEFIDGPKIVITKSTVPIGTNRWIKERFAEKVDLTKTPVDVVSNPEFLREGSALHDSFQPSRTIVGGDNPLAVETVKRLYSGLPTTYYTCDFETAEMIKYASNGFLAAKISFINEIARLAEEVGADIGGVARGMGMDPRISSHHLSAGIGYGGSCFPKDVAELLHLANRKNVKLSMLAEAKRVNDTQIDWFVERMQAVAPLKGQRVLVLGVAFKEDTDDQRESPGIRLMERLLKLGVREVRAFDPTVRAVDEIRWTKPLGKGAAKRVKVATDVERAADGVHAVVLTTPWKSFETLPWKQWATAAATPVVFDGRNFLDDVALRGLGWQYYGVARGRGR</sequence>
<dbReference type="PANTHER" id="PTHR43750:SF3">
    <property type="entry name" value="UDP-GLUCOSE 6-DEHYDROGENASE TUAD"/>
    <property type="match status" value="1"/>
</dbReference>
<feature type="binding site" evidence="9">
    <location>
        <begin position="206"/>
        <end position="209"/>
    </location>
    <ligand>
        <name>substrate</name>
    </ligand>
</feature>
<feature type="binding site" evidence="10">
    <location>
        <position position="174"/>
    </location>
    <ligand>
        <name>NAD(+)</name>
        <dbReference type="ChEBI" id="CHEBI:57540"/>
    </ligand>
</feature>
<dbReference type="Gene3D" id="1.20.5.100">
    <property type="entry name" value="Cytochrome c1, transmembrane anchor, C-terminal"/>
    <property type="match status" value="1"/>
</dbReference>
<dbReference type="InterPro" id="IPR001732">
    <property type="entry name" value="UDP-Glc/GDP-Man_DH_N"/>
</dbReference>
<feature type="binding site" evidence="10">
    <location>
        <position position="380"/>
    </location>
    <ligand>
        <name>NAD(+)</name>
        <dbReference type="ChEBI" id="CHEBI:57540"/>
    </ligand>
</feature>
<gene>
    <name evidence="12" type="ORF">FE782_04175</name>
</gene>
<accession>A0A5R9GGC6</accession>
<feature type="binding site" evidence="10">
    <location>
        <position position="88"/>
    </location>
    <ligand>
        <name>NAD(+)</name>
        <dbReference type="ChEBI" id="CHEBI:57540"/>
    </ligand>
</feature>
<dbReference type="GO" id="GO:0000271">
    <property type="term" value="P:polysaccharide biosynthetic process"/>
    <property type="evidence" value="ECO:0007669"/>
    <property type="project" value="InterPro"/>
</dbReference>
<evidence type="ECO:0000256" key="4">
    <source>
        <dbReference type="ARBA" id="ARBA00023002"/>
    </source>
</evidence>
<dbReference type="SUPFAM" id="SSF51735">
    <property type="entry name" value="NAD(P)-binding Rossmann-fold domains"/>
    <property type="match status" value="1"/>
</dbReference>
<dbReference type="InterPro" id="IPR036220">
    <property type="entry name" value="UDP-Glc/GDP-Man_DH_C_sf"/>
</dbReference>
<dbReference type="PIRSF" id="PIRSF000124">
    <property type="entry name" value="UDPglc_GDPman_dh"/>
    <property type="match status" value="1"/>
</dbReference>
<comment type="caution">
    <text evidence="12">The sequence shown here is derived from an EMBL/GenBank/DDBJ whole genome shotgun (WGS) entry which is preliminary data.</text>
</comment>
<dbReference type="AlphaFoldDB" id="A0A5R9GGC6"/>
<keyword evidence="4 7" id="KW-0560">Oxidoreductase</keyword>
<feature type="binding site" evidence="9">
    <location>
        <position position="311"/>
    </location>
    <ligand>
        <name>substrate</name>
    </ligand>
</feature>
<dbReference type="PIRSF" id="PIRSF500134">
    <property type="entry name" value="UDPglc_DH_bac"/>
    <property type="match status" value="1"/>
</dbReference>
<dbReference type="SMART" id="SM00984">
    <property type="entry name" value="UDPG_MGDP_dh_C"/>
    <property type="match status" value="1"/>
</dbReference>
<feature type="active site" description="Nucleophile" evidence="8">
    <location>
        <position position="314"/>
    </location>
</feature>
<evidence type="ECO:0000256" key="7">
    <source>
        <dbReference type="PIRNR" id="PIRNR000124"/>
    </source>
</evidence>
<evidence type="ECO:0000256" key="8">
    <source>
        <dbReference type="PIRSR" id="PIRSR500134-1"/>
    </source>
</evidence>
<evidence type="ECO:0000259" key="11">
    <source>
        <dbReference type="SMART" id="SM00984"/>
    </source>
</evidence>
<feature type="binding site" evidence="10">
    <location>
        <position position="317"/>
    </location>
    <ligand>
        <name>NAD(+)</name>
        <dbReference type="ChEBI" id="CHEBI:57540"/>
    </ligand>
</feature>
<evidence type="ECO:0000256" key="9">
    <source>
        <dbReference type="PIRSR" id="PIRSR500134-2"/>
    </source>
</evidence>
<feature type="binding site" evidence="9">
    <location>
        <position position="373"/>
    </location>
    <ligand>
        <name>substrate</name>
    </ligand>
</feature>
<feature type="binding site" evidence="10">
    <location>
        <position position="83"/>
    </location>
    <ligand>
        <name>NAD(+)</name>
        <dbReference type="ChEBI" id="CHEBI:57540"/>
    </ligand>
</feature>
<protein>
    <recommendedName>
        <fullName evidence="3 7">UDP-glucose 6-dehydrogenase</fullName>
        <ecNumber evidence="3 7">1.1.1.22</ecNumber>
    </recommendedName>
</protein>
<evidence type="ECO:0000256" key="2">
    <source>
        <dbReference type="ARBA" id="ARBA00006601"/>
    </source>
</evidence>
<reference evidence="12 13" key="1">
    <citation type="submission" date="2019-05" db="EMBL/GenBank/DDBJ databases">
        <authorList>
            <person name="Narsing Rao M.P."/>
            <person name="Li W.J."/>
        </authorList>
    </citation>
    <scope>NUCLEOTIDE SEQUENCE [LARGE SCALE GENOMIC DNA]</scope>
    <source>
        <strain evidence="12 13">SYSU_K30003</strain>
    </source>
</reference>
<comment type="pathway">
    <text evidence="1">Nucleotide-sugar biosynthesis; UDP-alpha-D-glucuronate biosynthesis; UDP-alpha-D-glucuronate from UDP-alpha-D-glucose: step 1/1.</text>
</comment>
<dbReference type="Gene3D" id="3.40.50.720">
    <property type="entry name" value="NAD(P)-binding Rossmann-like Domain"/>
    <property type="match status" value="2"/>
</dbReference>
<dbReference type="InterPro" id="IPR036291">
    <property type="entry name" value="NAD(P)-bd_dom_sf"/>
</dbReference>
<dbReference type="Pfam" id="PF03720">
    <property type="entry name" value="UDPG_MGDP_dh_C"/>
    <property type="match status" value="1"/>
</dbReference>
<dbReference type="NCBIfam" id="TIGR03026">
    <property type="entry name" value="NDP-sugDHase"/>
    <property type="match status" value="1"/>
</dbReference>
<dbReference type="PANTHER" id="PTHR43750">
    <property type="entry name" value="UDP-GLUCOSE 6-DEHYDROGENASE TUAD"/>
    <property type="match status" value="1"/>
</dbReference>
<evidence type="ECO:0000256" key="6">
    <source>
        <dbReference type="ARBA" id="ARBA00047473"/>
    </source>
</evidence>
<evidence type="ECO:0000313" key="13">
    <source>
        <dbReference type="Proteomes" id="UP000309676"/>
    </source>
</evidence>
<dbReference type="InterPro" id="IPR017476">
    <property type="entry name" value="UDP-Glc/GDP-Man"/>
</dbReference>
<feature type="domain" description="UDP-glucose/GDP-mannose dehydrogenase C-terminal" evidence="11">
    <location>
        <begin position="366"/>
        <end position="477"/>
    </location>
</feature>
<evidence type="ECO:0000256" key="10">
    <source>
        <dbReference type="PIRSR" id="PIRSR500134-3"/>
    </source>
</evidence>
<evidence type="ECO:0000256" key="1">
    <source>
        <dbReference type="ARBA" id="ARBA00004701"/>
    </source>
</evidence>
<dbReference type="Pfam" id="PF03721">
    <property type="entry name" value="UDPG_MGDP_dh_N"/>
    <property type="match status" value="1"/>
</dbReference>
<dbReference type="InterPro" id="IPR008927">
    <property type="entry name" value="6-PGluconate_DH-like_C_sf"/>
</dbReference>
<dbReference type="SUPFAM" id="SSF52413">
    <property type="entry name" value="UDP-glucose/GDP-mannose dehydrogenase C-terminal domain"/>
    <property type="match status" value="1"/>
</dbReference>
<dbReference type="EC" id="1.1.1.22" evidence="3 7"/>
<dbReference type="UniPathway" id="UPA00038">
    <property type="reaction ID" value="UER00491"/>
</dbReference>
<feature type="binding site" evidence="10">
    <location>
        <position position="209"/>
    </location>
    <ligand>
        <name>NAD(+)</name>
        <dbReference type="ChEBI" id="CHEBI:57540"/>
    </ligand>
</feature>
<comment type="catalytic activity">
    <reaction evidence="6 7">
        <text>UDP-alpha-D-glucose + 2 NAD(+) + H2O = UDP-alpha-D-glucuronate + 2 NADH + 3 H(+)</text>
        <dbReference type="Rhea" id="RHEA:23596"/>
        <dbReference type="ChEBI" id="CHEBI:15377"/>
        <dbReference type="ChEBI" id="CHEBI:15378"/>
        <dbReference type="ChEBI" id="CHEBI:57540"/>
        <dbReference type="ChEBI" id="CHEBI:57945"/>
        <dbReference type="ChEBI" id="CHEBI:58052"/>
        <dbReference type="ChEBI" id="CHEBI:58885"/>
        <dbReference type="EC" id="1.1.1.22"/>
    </reaction>
</comment>
<keyword evidence="5 7" id="KW-0520">NAD</keyword>
<dbReference type="InterPro" id="IPR028357">
    <property type="entry name" value="UDPglc_DH_bac"/>
</dbReference>
<evidence type="ECO:0000313" key="12">
    <source>
        <dbReference type="EMBL" id="TLS53476.1"/>
    </source>
</evidence>
<organism evidence="12 13">
    <name type="scientific">Paenibacillus antri</name>
    <dbReference type="NCBI Taxonomy" id="2582848"/>
    <lineage>
        <taxon>Bacteria</taxon>
        <taxon>Bacillati</taxon>
        <taxon>Bacillota</taxon>
        <taxon>Bacilli</taxon>
        <taxon>Bacillales</taxon>
        <taxon>Paenibacillaceae</taxon>
        <taxon>Paenibacillus</taxon>
    </lineage>
</organism>
<evidence type="ECO:0000256" key="5">
    <source>
        <dbReference type="ARBA" id="ARBA00023027"/>
    </source>
</evidence>
<dbReference type="InterPro" id="IPR014027">
    <property type="entry name" value="UDP-Glc/GDP-Man_DH_C"/>
</dbReference>
<feature type="binding site" evidence="10">
    <location>
        <position position="139"/>
    </location>
    <ligand>
        <name>NAD(+)</name>
        <dbReference type="ChEBI" id="CHEBI:57540"/>
    </ligand>
</feature>
<keyword evidence="13" id="KW-1185">Reference proteome</keyword>
<comment type="similarity">
    <text evidence="2 7">Belongs to the UDP-glucose/GDP-mannose dehydrogenase family.</text>
</comment>
<dbReference type="GO" id="GO:0003979">
    <property type="term" value="F:UDP-glucose 6-dehydrogenase activity"/>
    <property type="evidence" value="ECO:0007669"/>
    <property type="project" value="UniProtKB-EC"/>
</dbReference>
<dbReference type="Pfam" id="PF00984">
    <property type="entry name" value="UDPG_MGDP_dh"/>
    <property type="match status" value="1"/>
</dbReference>
<name>A0A5R9GGC6_9BACL</name>
<dbReference type="Proteomes" id="UP000309676">
    <property type="component" value="Unassembled WGS sequence"/>
</dbReference>